<evidence type="ECO:0000313" key="3">
    <source>
        <dbReference type="EMBL" id="KAK4214072.1"/>
    </source>
</evidence>
<dbReference type="EMBL" id="MU858099">
    <property type="protein sequence ID" value="KAK4214072.1"/>
    <property type="molecule type" value="Genomic_DNA"/>
</dbReference>
<evidence type="ECO:0000313" key="4">
    <source>
        <dbReference type="Proteomes" id="UP001301769"/>
    </source>
</evidence>
<gene>
    <name evidence="3" type="ORF">QBC37DRAFT_421898</name>
</gene>
<reference evidence="3" key="1">
    <citation type="journal article" date="2023" name="Mol. Phylogenet. Evol.">
        <title>Genome-scale phylogeny and comparative genomics of the fungal order Sordariales.</title>
        <authorList>
            <person name="Hensen N."/>
            <person name="Bonometti L."/>
            <person name="Westerberg I."/>
            <person name="Brannstrom I.O."/>
            <person name="Guillou S."/>
            <person name="Cros-Aarteil S."/>
            <person name="Calhoun S."/>
            <person name="Haridas S."/>
            <person name="Kuo A."/>
            <person name="Mondo S."/>
            <person name="Pangilinan J."/>
            <person name="Riley R."/>
            <person name="LaButti K."/>
            <person name="Andreopoulos B."/>
            <person name="Lipzen A."/>
            <person name="Chen C."/>
            <person name="Yan M."/>
            <person name="Daum C."/>
            <person name="Ng V."/>
            <person name="Clum A."/>
            <person name="Steindorff A."/>
            <person name="Ohm R.A."/>
            <person name="Martin F."/>
            <person name="Silar P."/>
            <person name="Natvig D.O."/>
            <person name="Lalanne C."/>
            <person name="Gautier V."/>
            <person name="Ament-Velasquez S.L."/>
            <person name="Kruys A."/>
            <person name="Hutchinson M.I."/>
            <person name="Powell A.J."/>
            <person name="Barry K."/>
            <person name="Miller A.N."/>
            <person name="Grigoriev I.V."/>
            <person name="Debuchy R."/>
            <person name="Gladieux P."/>
            <person name="Hiltunen Thoren M."/>
            <person name="Johannesson H."/>
        </authorList>
    </citation>
    <scope>NUCLEOTIDE SEQUENCE</scope>
    <source>
        <strain evidence="3">PSN293</strain>
    </source>
</reference>
<keyword evidence="2" id="KW-0812">Transmembrane</keyword>
<accession>A0AAN7B8K9</accession>
<reference evidence="3" key="2">
    <citation type="submission" date="2023-05" db="EMBL/GenBank/DDBJ databases">
        <authorList>
            <consortium name="Lawrence Berkeley National Laboratory"/>
            <person name="Steindorff A."/>
            <person name="Hensen N."/>
            <person name="Bonometti L."/>
            <person name="Westerberg I."/>
            <person name="Brannstrom I.O."/>
            <person name="Guillou S."/>
            <person name="Cros-Aarteil S."/>
            <person name="Calhoun S."/>
            <person name="Haridas S."/>
            <person name="Kuo A."/>
            <person name="Mondo S."/>
            <person name="Pangilinan J."/>
            <person name="Riley R."/>
            <person name="Labutti K."/>
            <person name="Andreopoulos B."/>
            <person name="Lipzen A."/>
            <person name="Chen C."/>
            <person name="Yanf M."/>
            <person name="Daum C."/>
            <person name="Ng V."/>
            <person name="Clum A."/>
            <person name="Ohm R."/>
            <person name="Martin F."/>
            <person name="Silar P."/>
            <person name="Natvig D."/>
            <person name="Lalanne C."/>
            <person name="Gautier V."/>
            <person name="Ament-Velasquez S.L."/>
            <person name="Kruys A."/>
            <person name="Hutchinson M.I."/>
            <person name="Powell A.J."/>
            <person name="Barry K."/>
            <person name="Miller A.N."/>
            <person name="Grigoriev I.V."/>
            <person name="Debuchy R."/>
            <person name="Gladieux P."/>
            <person name="Thoren M.H."/>
            <person name="Johannesson H."/>
        </authorList>
    </citation>
    <scope>NUCLEOTIDE SEQUENCE</scope>
    <source>
        <strain evidence="3">PSN293</strain>
    </source>
</reference>
<keyword evidence="4" id="KW-1185">Reference proteome</keyword>
<dbReference type="Proteomes" id="UP001301769">
    <property type="component" value="Unassembled WGS sequence"/>
</dbReference>
<feature type="transmembrane region" description="Helical" evidence="2">
    <location>
        <begin position="12"/>
        <end position="35"/>
    </location>
</feature>
<evidence type="ECO:0000256" key="2">
    <source>
        <dbReference type="SAM" id="Phobius"/>
    </source>
</evidence>
<evidence type="ECO:0000256" key="1">
    <source>
        <dbReference type="SAM" id="MobiDB-lite"/>
    </source>
</evidence>
<feature type="compositionally biased region" description="Low complexity" evidence="1">
    <location>
        <begin position="74"/>
        <end position="97"/>
    </location>
</feature>
<keyword evidence="2" id="KW-0472">Membrane</keyword>
<organism evidence="3 4">
    <name type="scientific">Rhypophila decipiens</name>
    <dbReference type="NCBI Taxonomy" id="261697"/>
    <lineage>
        <taxon>Eukaryota</taxon>
        <taxon>Fungi</taxon>
        <taxon>Dikarya</taxon>
        <taxon>Ascomycota</taxon>
        <taxon>Pezizomycotina</taxon>
        <taxon>Sordariomycetes</taxon>
        <taxon>Sordariomycetidae</taxon>
        <taxon>Sordariales</taxon>
        <taxon>Naviculisporaceae</taxon>
        <taxon>Rhypophila</taxon>
    </lineage>
</organism>
<dbReference type="AlphaFoldDB" id="A0AAN7B8K9"/>
<name>A0AAN7B8K9_9PEZI</name>
<sequence>MVQLSSTTSVILFGVALFIVGCAAGAGLMVILQTFQKSKAAEKARREAIELNNIRRTRRGGGGGDQDIDIGRLARPAPTRTRTRQQQPTIPTRPRAPLSERLNGIELVEVDLRGDERRQRRR</sequence>
<keyword evidence="2" id="KW-1133">Transmembrane helix</keyword>
<feature type="region of interest" description="Disordered" evidence="1">
    <location>
        <begin position="55"/>
        <end position="98"/>
    </location>
</feature>
<protein>
    <submittedName>
        <fullName evidence="3">Uncharacterized protein</fullName>
    </submittedName>
</protein>
<comment type="caution">
    <text evidence="3">The sequence shown here is derived from an EMBL/GenBank/DDBJ whole genome shotgun (WGS) entry which is preliminary data.</text>
</comment>
<proteinExistence type="predicted"/>